<dbReference type="Proteomes" id="UP000479190">
    <property type="component" value="Unassembled WGS sequence"/>
</dbReference>
<evidence type="ECO:0000313" key="2">
    <source>
        <dbReference type="EMBL" id="CAB0038141.1"/>
    </source>
</evidence>
<feature type="compositionally biased region" description="Polar residues" evidence="1">
    <location>
        <begin position="148"/>
        <end position="162"/>
    </location>
</feature>
<keyword evidence="3" id="KW-1185">Reference proteome</keyword>
<feature type="region of interest" description="Disordered" evidence="1">
    <location>
        <begin position="128"/>
        <end position="216"/>
    </location>
</feature>
<proteinExistence type="predicted"/>
<dbReference type="AlphaFoldDB" id="A0A6H5IL55"/>
<name>A0A6H5IL55_9HYME</name>
<reference evidence="2 3" key="1">
    <citation type="submission" date="2020-02" db="EMBL/GenBank/DDBJ databases">
        <authorList>
            <person name="Ferguson B K."/>
        </authorList>
    </citation>
    <scope>NUCLEOTIDE SEQUENCE [LARGE SCALE GENOMIC DNA]</scope>
</reference>
<evidence type="ECO:0000313" key="3">
    <source>
        <dbReference type="Proteomes" id="UP000479190"/>
    </source>
</evidence>
<dbReference type="EMBL" id="CADCXV010000892">
    <property type="protein sequence ID" value="CAB0038141.1"/>
    <property type="molecule type" value="Genomic_DNA"/>
</dbReference>
<protein>
    <submittedName>
        <fullName evidence="2">Uncharacterized protein</fullName>
    </submittedName>
</protein>
<evidence type="ECO:0000256" key="1">
    <source>
        <dbReference type="SAM" id="MobiDB-lite"/>
    </source>
</evidence>
<sequence length="335" mass="37632">MTELSPRRVRSVTYTNIHTRGASREIPMQVRVQALDIAAQTSLPTDLSLSCCCCCCCYMYDNARASQARGTLQTKNEGINQAPPSTLDNGDSFIHIYVYTCTRARSGAYIAPRQTQYLQNTQDIESNSIPILSPSQREYNSPIIKNTPEISPQVNQNVTPRTEPSEDKSAEKNIMLPASKSVKRPPPSSTTSEEDKTRQKKKIAENQPKNNEDIASQADKKLSAVTKAAIDEINNELSPAKAYIEENQNIIGIPYDTLVHLLQDCYGKQRSEVINITRKYNDNLERIATAFHLIAPHISFRNLKARVQRYADILNRGHTYDSDNYQSDDTVTSEN</sequence>
<feature type="compositionally biased region" description="Polar residues" evidence="1">
    <location>
        <begin position="128"/>
        <end position="139"/>
    </location>
</feature>
<organism evidence="2 3">
    <name type="scientific">Trichogramma brassicae</name>
    <dbReference type="NCBI Taxonomy" id="86971"/>
    <lineage>
        <taxon>Eukaryota</taxon>
        <taxon>Metazoa</taxon>
        <taxon>Ecdysozoa</taxon>
        <taxon>Arthropoda</taxon>
        <taxon>Hexapoda</taxon>
        <taxon>Insecta</taxon>
        <taxon>Pterygota</taxon>
        <taxon>Neoptera</taxon>
        <taxon>Endopterygota</taxon>
        <taxon>Hymenoptera</taxon>
        <taxon>Apocrita</taxon>
        <taxon>Proctotrupomorpha</taxon>
        <taxon>Chalcidoidea</taxon>
        <taxon>Trichogrammatidae</taxon>
        <taxon>Trichogramma</taxon>
    </lineage>
</organism>
<gene>
    <name evidence="2" type="ORF">TBRA_LOCUS9933</name>
</gene>
<accession>A0A6H5IL55</accession>